<keyword evidence="2" id="KW-0812">Transmembrane</keyword>
<keyword evidence="5" id="KW-1185">Reference proteome</keyword>
<keyword evidence="2" id="KW-0472">Membrane</keyword>
<gene>
    <name evidence="4" type="ORF">GL263_24980</name>
</gene>
<feature type="transmembrane region" description="Helical" evidence="2">
    <location>
        <begin position="238"/>
        <end position="258"/>
    </location>
</feature>
<evidence type="ECO:0000313" key="4">
    <source>
        <dbReference type="EMBL" id="MBB1246780.1"/>
    </source>
</evidence>
<accession>A0ABR6EPE3</accession>
<comment type="caution">
    <text evidence="4">The sequence shown here is derived from an EMBL/GenBank/DDBJ whole genome shotgun (WGS) entry which is preliminary data.</text>
</comment>
<evidence type="ECO:0000256" key="3">
    <source>
        <dbReference type="SAM" id="SignalP"/>
    </source>
</evidence>
<proteinExistence type="predicted"/>
<name>A0ABR6EPE3_9ACTN</name>
<keyword evidence="2" id="KW-1133">Transmembrane helix</keyword>
<feature type="signal peptide" evidence="3">
    <location>
        <begin position="1"/>
        <end position="30"/>
    </location>
</feature>
<dbReference type="Proteomes" id="UP000766698">
    <property type="component" value="Unassembled WGS sequence"/>
</dbReference>
<keyword evidence="3" id="KW-0732">Signal</keyword>
<feature type="chain" id="PRO_5046225218" description="Gram-positive cocci surface proteins LPxTG domain-containing protein" evidence="3">
    <location>
        <begin position="31"/>
        <end position="264"/>
    </location>
</feature>
<organism evidence="4 5">
    <name type="scientific">Streptomyces durbertensis</name>
    <dbReference type="NCBI Taxonomy" id="2448886"/>
    <lineage>
        <taxon>Bacteria</taxon>
        <taxon>Bacillati</taxon>
        <taxon>Actinomycetota</taxon>
        <taxon>Actinomycetes</taxon>
        <taxon>Kitasatosporales</taxon>
        <taxon>Streptomycetaceae</taxon>
        <taxon>Streptomyces</taxon>
    </lineage>
</organism>
<evidence type="ECO:0000256" key="2">
    <source>
        <dbReference type="SAM" id="Phobius"/>
    </source>
</evidence>
<dbReference type="EMBL" id="WMLF01000605">
    <property type="protein sequence ID" value="MBB1246780.1"/>
    <property type="molecule type" value="Genomic_DNA"/>
</dbReference>
<feature type="region of interest" description="Disordered" evidence="1">
    <location>
        <begin position="207"/>
        <end position="239"/>
    </location>
</feature>
<evidence type="ECO:0008006" key="6">
    <source>
        <dbReference type="Google" id="ProtNLM"/>
    </source>
</evidence>
<reference evidence="5" key="1">
    <citation type="journal article" date="2020" name="Syst. Appl. Microbiol.">
        <title>Streptomyces alkaliterrae sp. nov., isolated from an alkaline soil, and emended descriptions of Streptomyces alkaliphilus, Streptomyces calidiresistens and Streptomyces durbertensis.</title>
        <authorList>
            <person name="Swiecimska M."/>
            <person name="Golinska P."/>
            <person name="Nouioui I."/>
            <person name="Wypij M."/>
            <person name="Rai M."/>
            <person name="Sangal V."/>
            <person name="Goodfellow M."/>
        </authorList>
    </citation>
    <scope>NUCLEOTIDE SEQUENCE [LARGE SCALE GENOMIC DNA]</scope>
    <source>
        <strain evidence="5">DSM 104538</strain>
    </source>
</reference>
<evidence type="ECO:0000313" key="5">
    <source>
        <dbReference type="Proteomes" id="UP000766698"/>
    </source>
</evidence>
<dbReference type="RefSeq" id="WP_182858008.1">
    <property type="nucleotide sequence ID" value="NZ_WMLF01000605.1"/>
</dbReference>
<evidence type="ECO:0000256" key="1">
    <source>
        <dbReference type="SAM" id="MobiDB-lite"/>
    </source>
</evidence>
<sequence>MAATRRNPAGALVAAAVTVTLALAAPAAAAADGPKPPEQPSAAALADAGKAAGDQRTLGTLARFFAHDGRISAERAKPRVTGVAVPVHLLSADFVDGRPDAPVAELAYLAATAVAADGSRASVWSAEQDGVWRVVNIASGDDERRYAAAGEKRAPGGTVFREPQINAWYVLSGKRVLPLNEDAERAVGRTGTSLDAYRERVRAAYGGRQPGSRYDREGYAGGFAPPPAGPGEGGGPTAAQAGAVAAGSLGVLGALLLVRRRRHG</sequence>
<protein>
    <recommendedName>
        <fullName evidence="6">Gram-positive cocci surface proteins LPxTG domain-containing protein</fullName>
    </recommendedName>
</protein>